<sequence length="94" mass="10996">MKKAHNRKRNIFLNWLMYSFLVKFIEAELTFQIQFVENGNTVSTQQMYIVPQIGSKVEVIRVEFAEEITRLFLVEDVIYSSFGSANKIIGRFIA</sequence>
<organism evidence="1">
    <name type="scientific">Flavobacterium sp. CFS9</name>
    <dbReference type="NCBI Taxonomy" id="3143118"/>
    <lineage>
        <taxon>Bacteria</taxon>
        <taxon>Pseudomonadati</taxon>
        <taxon>Bacteroidota</taxon>
        <taxon>Flavobacteriia</taxon>
        <taxon>Flavobacteriales</taxon>
        <taxon>Flavobacteriaceae</taxon>
        <taxon>Flavobacterium</taxon>
    </lineage>
</organism>
<accession>A0AAT9GWN3</accession>
<gene>
    <name evidence="1" type="ORF">CFS9_02880</name>
</gene>
<evidence type="ECO:0000313" key="1">
    <source>
        <dbReference type="EMBL" id="BFM41647.1"/>
    </source>
</evidence>
<dbReference type="RefSeq" id="WP_369616902.1">
    <property type="nucleotide sequence ID" value="NZ_AP031573.1"/>
</dbReference>
<name>A0AAT9GWN3_9FLAO</name>
<protein>
    <submittedName>
        <fullName evidence="1">Uncharacterized protein</fullName>
    </submittedName>
</protein>
<dbReference type="AlphaFoldDB" id="A0AAT9GWN3"/>
<proteinExistence type="predicted"/>
<dbReference type="EMBL" id="AP031573">
    <property type="protein sequence ID" value="BFM41647.1"/>
    <property type="molecule type" value="Genomic_DNA"/>
</dbReference>
<reference evidence="1" key="1">
    <citation type="submission" date="2024-05" db="EMBL/GenBank/DDBJ databases">
        <title>Whole-Genome Sequence of CFS9, a Potential Fish Probiotic Isolated from the Body Surface of Silurus asotus.</title>
        <authorList>
            <person name="Kojima M."/>
            <person name="Tobioka K."/>
            <person name="Yokota K."/>
            <person name="Nakatani H."/>
            <person name="Hori K."/>
            <person name="Tamaru Y."/>
            <person name="Okazaki F."/>
        </authorList>
    </citation>
    <scope>NUCLEOTIDE SEQUENCE</scope>
    <source>
        <strain evidence="1">CFS9</strain>
    </source>
</reference>